<evidence type="ECO:0000256" key="8">
    <source>
        <dbReference type="ARBA" id="ARBA00023065"/>
    </source>
</evidence>
<dbReference type="PROSITE" id="PS52016">
    <property type="entry name" value="TONB_DEPENDENT_REC_3"/>
    <property type="match status" value="1"/>
</dbReference>
<sequence length="695" mass="77459">MRLLPSLLAVAVGSSFAIQANEAESSVERITVQGDFRQQSVQQLSGSIAVVSEQDVKRTSAQHLDDLLNQFANVNFTAGASRGRYIQVRGIGERSEFVDTINPSVGILIDGIEYSGLGISGISDLAQLEVFRGPEATRFGANALAGMVNLTTKGPTATPEGKFSTTLANYDSRQLAGQFSNSLNEQVGYSLALEQQYSDGFIDNAYLNRDDTNNIDEFTGRFKLRYQPLDTLALQLITHFVDQDNGYDAFSLDRNRTTLSDEPGQDQIRSKAVALQADYSGLPFATVLAQLSWLTADSDYGFDEDWSYAGIHPDEYSTTDRYLRNRDQLTLDYRFISTPEGKLGNSDWAFGLYAANKSFDLTRQFWNWDLWQADSFVSALNRTNAALYGELSIPLNTHWTLVSGLRLERYDDEYSDSSGNAIENHDTMWGAKLSLNYQVNQQALVYLLASRGYKAGGVNGDALSKAADGNLTELLSKASFKPETLYNAELGVKGSALDQSITARVAAFYMWRDDMQVKGWLNPDSGPQFAGFIDNAGSGRNYGIEMENRLQLNPQLAVSLSASWLKTKLGNYITLEGDDFSGREQAQAPRFQYSLAADWYITDALLFNISLQGKDAFYYSDGHNAQSERYELLGARLSYQLNNWELALWTRNALDQDIGVRGFYFGNDPRDGYEPHVYEQFAEPRRFGVTASYQF</sequence>
<evidence type="ECO:0000256" key="9">
    <source>
        <dbReference type="ARBA" id="ARBA00023077"/>
    </source>
</evidence>
<evidence type="ECO:0000256" key="2">
    <source>
        <dbReference type="ARBA" id="ARBA00022448"/>
    </source>
</evidence>
<gene>
    <name evidence="18" type="ORF">GCM10009098_15990</name>
</gene>
<dbReference type="InterPro" id="IPR010917">
    <property type="entry name" value="TonB_rcpt_CS"/>
</dbReference>
<evidence type="ECO:0000259" key="16">
    <source>
        <dbReference type="Pfam" id="PF00593"/>
    </source>
</evidence>
<feature type="signal peptide" evidence="15">
    <location>
        <begin position="1"/>
        <end position="20"/>
    </location>
</feature>
<comment type="subcellular location">
    <subcellularLocation>
        <location evidence="1 12">Cell outer membrane</location>
        <topology evidence="1 12">Multi-pass membrane protein</topology>
    </subcellularLocation>
</comment>
<evidence type="ECO:0000256" key="5">
    <source>
        <dbReference type="ARBA" id="ARBA00022692"/>
    </source>
</evidence>
<dbReference type="SUPFAM" id="SSF56935">
    <property type="entry name" value="Porins"/>
    <property type="match status" value="1"/>
</dbReference>
<keyword evidence="3 12" id="KW-1134">Transmembrane beta strand</keyword>
<dbReference type="Pfam" id="PF07715">
    <property type="entry name" value="Plug"/>
    <property type="match status" value="1"/>
</dbReference>
<dbReference type="RefSeq" id="WP_226766519.1">
    <property type="nucleotide sequence ID" value="NZ_BAAAEO010000002.1"/>
</dbReference>
<evidence type="ECO:0000256" key="6">
    <source>
        <dbReference type="ARBA" id="ARBA00022729"/>
    </source>
</evidence>
<evidence type="ECO:0000313" key="18">
    <source>
        <dbReference type="EMBL" id="GAA0549162.1"/>
    </source>
</evidence>
<dbReference type="Pfam" id="PF00593">
    <property type="entry name" value="TonB_dep_Rec_b-barrel"/>
    <property type="match status" value="1"/>
</dbReference>
<evidence type="ECO:0000256" key="7">
    <source>
        <dbReference type="ARBA" id="ARBA00023004"/>
    </source>
</evidence>
<evidence type="ECO:0000313" key="19">
    <source>
        <dbReference type="Proteomes" id="UP001501169"/>
    </source>
</evidence>
<evidence type="ECO:0000259" key="17">
    <source>
        <dbReference type="Pfam" id="PF07715"/>
    </source>
</evidence>
<keyword evidence="11 12" id="KW-0998">Cell outer membrane</keyword>
<evidence type="ECO:0000256" key="13">
    <source>
        <dbReference type="PROSITE-ProRule" id="PRU10144"/>
    </source>
</evidence>
<evidence type="ECO:0000256" key="1">
    <source>
        <dbReference type="ARBA" id="ARBA00004571"/>
    </source>
</evidence>
<proteinExistence type="inferred from homology"/>
<protein>
    <submittedName>
        <fullName evidence="18">TonB-dependent receptor</fullName>
    </submittedName>
</protein>
<keyword evidence="5 12" id="KW-0812">Transmembrane</keyword>
<dbReference type="EMBL" id="BAAAEO010000002">
    <property type="protein sequence ID" value="GAA0549162.1"/>
    <property type="molecule type" value="Genomic_DNA"/>
</dbReference>
<organism evidence="18 19">
    <name type="scientific">Rheinheimera aquimaris</name>
    <dbReference type="NCBI Taxonomy" id="412437"/>
    <lineage>
        <taxon>Bacteria</taxon>
        <taxon>Pseudomonadati</taxon>
        <taxon>Pseudomonadota</taxon>
        <taxon>Gammaproteobacteria</taxon>
        <taxon>Chromatiales</taxon>
        <taxon>Chromatiaceae</taxon>
        <taxon>Rheinheimera</taxon>
    </lineage>
</organism>
<keyword evidence="4" id="KW-0410">Iron transport</keyword>
<evidence type="ECO:0000256" key="10">
    <source>
        <dbReference type="ARBA" id="ARBA00023136"/>
    </source>
</evidence>
<evidence type="ECO:0000256" key="15">
    <source>
        <dbReference type="SAM" id="SignalP"/>
    </source>
</evidence>
<dbReference type="PANTHER" id="PTHR32552">
    <property type="entry name" value="FERRICHROME IRON RECEPTOR-RELATED"/>
    <property type="match status" value="1"/>
</dbReference>
<feature type="chain" id="PRO_5046021406" evidence="15">
    <location>
        <begin position="21"/>
        <end position="695"/>
    </location>
</feature>
<evidence type="ECO:0000256" key="4">
    <source>
        <dbReference type="ARBA" id="ARBA00022496"/>
    </source>
</evidence>
<evidence type="ECO:0000256" key="12">
    <source>
        <dbReference type="PROSITE-ProRule" id="PRU01360"/>
    </source>
</evidence>
<evidence type="ECO:0000256" key="3">
    <source>
        <dbReference type="ARBA" id="ARBA00022452"/>
    </source>
</evidence>
<dbReference type="InterPro" id="IPR039426">
    <property type="entry name" value="TonB-dep_rcpt-like"/>
</dbReference>
<dbReference type="Gene3D" id="2.40.170.20">
    <property type="entry name" value="TonB-dependent receptor, beta-barrel domain"/>
    <property type="match status" value="1"/>
</dbReference>
<keyword evidence="9 14" id="KW-0798">TonB box</keyword>
<reference evidence="18 19" key="1">
    <citation type="journal article" date="2019" name="Int. J. Syst. Evol. Microbiol.">
        <title>The Global Catalogue of Microorganisms (GCM) 10K type strain sequencing project: providing services to taxonomists for standard genome sequencing and annotation.</title>
        <authorList>
            <consortium name="The Broad Institute Genomics Platform"/>
            <consortium name="The Broad Institute Genome Sequencing Center for Infectious Disease"/>
            <person name="Wu L."/>
            <person name="Ma J."/>
        </authorList>
    </citation>
    <scope>NUCLEOTIDE SEQUENCE [LARGE SCALE GENOMIC DNA]</scope>
    <source>
        <strain evidence="18 19">JCM 14331</strain>
    </source>
</reference>
<dbReference type="PANTHER" id="PTHR32552:SF81">
    <property type="entry name" value="TONB-DEPENDENT OUTER MEMBRANE RECEPTOR"/>
    <property type="match status" value="1"/>
</dbReference>
<dbReference type="InterPro" id="IPR012910">
    <property type="entry name" value="Plug_dom"/>
</dbReference>
<dbReference type="InterPro" id="IPR000531">
    <property type="entry name" value="Beta-barrel_TonB"/>
</dbReference>
<feature type="domain" description="TonB-dependent receptor-like beta-barrel" evidence="16">
    <location>
        <begin position="252"/>
        <end position="652"/>
    </location>
</feature>
<keyword evidence="19" id="KW-1185">Reference proteome</keyword>
<dbReference type="PROSITE" id="PS01156">
    <property type="entry name" value="TONB_DEPENDENT_REC_2"/>
    <property type="match status" value="1"/>
</dbReference>
<feature type="domain" description="TonB-dependent receptor plug" evidence="17">
    <location>
        <begin position="41"/>
        <end position="146"/>
    </location>
</feature>
<keyword evidence="8" id="KW-0406">Ion transport</keyword>
<comment type="caution">
    <text evidence="18">The sequence shown here is derived from an EMBL/GenBank/DDBJ whole genome shotgun (WGS) entry which is preliminary data.</text>
</comment>
<evidence type="ECO:0000256" key="14">
    <source>
        <dbReference type="RuleBase" id="RU003357"/>
    </source>
</evidence>
<keyword evidence="7" id="KW-0408">Iron</keyword>
<keyword evidence="10 12" id="KW-0472">Membrane</keyword>
<comment type="similarity">
    <text evidence="12 14">Belongs to the TonB-dependent receptor family.</text>
</comment>
<dbReference type="Proteomes" id="UP001501169">
    <property type="component" value="Unassembled WGS sequence"/>
</dbReference>
<evidence type="ECO:0000256" key="11">
    <source>
        <dbReference type="ARBA" id="ARBA00023237"/>
    </source>
</evidence>
<keyword evidence="18" id="KW-0675">Receptor</keyword>
<keyword evidence="6 15" id="KW-0732">Signal</keyword>
<name>A0ABN1DPW8_9GAMM</name>
<dbReference type="InterPro" id="IPR036942">
    <property type="entry name" value="Beta-barrel_TonB_sf"/>
</dbReference>
<feature type="short sequence motif" description="TonB C-terminal box" evidence="13">
    <location>
        <begin position="678"/>
        <end position="695"/>
    </location>
</feature>
<accession>A0ABN1DPW8</accession>
<keyword evidence="2 12" id="KW-0813">Transport</keyword>